<dbReference type="EMBL" id="FKBS01000002">
    <property type="protein sequence ID" value="CZZ89851.1"/>
    <property type="molecule type" value="Genomic_DNA"/>
</dbReference>
<evidence type="ECO:0000259" key="1">
    <source>
        <dbReference type="Pfam" id="PF07883"/>
    </source>
</evidence>
<feature type="domain" description="Cupin type-2" evidence="1">
    <location>
        <begin position="65"/>
        <end position="131"/>
    </location>
</feature>
<reference evidence="2 3" key="1">
    <citation type="submission" date="2016-03" db="EMBL/GenBank/DDBJ databases">
        <authorList>
            <consortium name="Pathogen Informatics"/>
        </authorList>
    </citation>
    <scope>NUCLEOTIDE SEQUENCE [LARGE SCALE GENOMIC DNA]</scope>
    <source>
        <strain evidence="2 3">NCTC13364</strain>
    </source>
</reference>
<dbReference type="OrthoDB" id="9006524at2"/>
<dbReference type="Proteomes" id="UP000077037">
    <property type="component" value="Unassembled WGS sequence"/>
</dbReference>
<dbReference type="SUPFAM" id="SSF51182">
    <property type="entry name" value="RmlC-like cupins"/>
    <property type="match status" value="1"/>
</dbReference>
<dbReference type="InterPro" id="IPR013096">
    <property type="entry name" value="Cupin_2"/>
</dbReference>
<organism evidence="2 3">
    <name type="scientific">Bordetella ansorpii</name>
    <dbReference type="NCBI Taxonomy" id="288768"/>
    <lineage>
        <taxon>Bacteria</taxon>
        <taxon>Pseudomonadati</taxon>
        <taxon>Pseudomonadota</taxon>
        <taxon>Betaproteobacteria</taxon>
        <taxon>Burkholderiales</taxon>
        <taxon>Alcaligenaceae</taxon>
        <taxon>Bordetella</taxon>
    </lineage>
</organism>
<accession>A0A146ANR2</accession>
<evidence type="ECO:0000313" key="3">
    <source>
        <dbReference type="Proteomes" id="UP000077037"/>
    </source>
</evidence>
<dbReference type="Gene3D" id="2.60.120.10">
    <property type="entry name" value="Jelly Rolls"/>
    <property type="match status" value="1"/>
</dbReference>
<sequence length="175" mass="19290">MKTPEETRSRPVAPIVNSADDWRAEILRLAQKKTPSFFHLTAPLPSTGRTNQVLGATDMLSVVLKTYAEGGENELHAHPNEDHVFVVLQGGARFEGPAGEVHEARRYDCVLLPAGSFYKFQAFDDEALVLLRIGTAVSPDVDVLQRIGMDGRPFDGYSAENNEIPPTFMAGRYFA</sequence>
<protein>
    <submittedName>
        <fullName evidence="2">Uncharacterized conserved protein, contains double-stranded beta-helix domain</fullName>
    </submittedName>
</protein>
<evidence type="ECO:0000313" key="2">
    <source>
        <dbReference type="EMBL" id="CZZ89851.1"/>
    </source>
</evidence>
<dbReference type="CDD" id="cd02208">
    <property type="entry name" value="cupin_RmlC-like"/>
    <property type="match status" value="1"/>
</dbReference>
<dbReference type="InterPro" id="IPR014710">
    <property type="entry name" value="RmlC-like_jellyroll"/>
</dbReference>
<dbReference type="InterPro" id="IPR011051">
    <property type="entry name" value="RmlC_Cupin_sf"/>
</dbReference>
<dbReference type="AlphaFoldDB" id="A0A146ANR2"/>
<gene>
    <name evidence="2" type="ORF">SAMEA1982600_00077</name>
</gene>
<dbReference type="Pfam" id="PF07883">
    <property type="entry name" value="Cupin_2"/>
    <property type="match status" value="1"/>
</dbReference>
<proteinExistence type="predicted"/>
<name>A0A146ANR2_9BORD</name>
<dbReference type="RefSeq" id="WP_063589229.1">
    <property type="nucleotide sequence ID" value="NZ_FKBS01000002.1"/>
</dbReference>